<evidence type="ECO:0000313" key="3">
    <source>
        <dbReference type="Proteomes" id="UP001174997"/>
    </source>
</evidence>
<sequence length="435" mass="48987">MPQEDQFWLISPITLVLLVSSIITLMTIFFAMAALLADFVQKVERAESHFQAQQTEFSVLQRVLRECEHILDGPVDAPDHVLEALETCRRQGVGYDDHSYKLQQNARSFKRFPMGQNLRIYYKQTELDKSLAAYKGSVLLLRDLCSEIKLRQQLVEMSAAMAKLSALAIPDLGQTDFDSVYEASIDDDSSPLMSGALITKNPNNLALVHQSNHAKLVEQVWRQGFSHLSAEKYNIDAAIRIIVDQPQAKHPGQAFKYYPARVKLDSASDVDLVSISYLRQAGALEHVTLVDIPEDMQIVIRGVGNGSLIPSHRVILEWCGHGESKIHEGWFDVVDFPDIDILLGTASFEKIAVARVARAWPIIGRRKPKALSDREYAQEEESLARARESQIAEFERKLAERRRDQLALGRAETIISDEMGTKHKQDLDLELGPNT</sequence>
<organism evidence="2 3">
    <name type="scientific">Cercophora samala</name>
    <dbReference type="NCBI Taxonomy" id="330535"/>
    <lineage>
        <taxon>Eukaryota</taxon>
        <taxon>Fungi</taxon>
        <taxon>Dikarya</taxon>
        <taxon>Ascomycota</taxon>
        <taxon>Pezizomycotina</taxon>
        <taxon>Sordariomycetes</taxon>
        <taxon>Sordariomycetidae</taxon>
        <taxon>Sordariales</taxon>
        <taxon>Lasiosphaeriaceae</taxon>
        <taxon>Cercophora</taxon>
    </lineage>
</organism>
<evidence type="ECO:0000256" key="1">
    <source>
        <dbReference type="SAM" id="Phobius"/>
    </source>
</evidence>
<dbReference type="Proteomes" id="UP001174997">
    <property type="component" value="Unassembled WGS sequence"/>
</dbReference>
<reference evidence="2" key="1">
    <citation type="submission" date="2023-06" db="EMBL/GenBank/DDBJ databases">
        <title>Genome-scale phylogeny and comparative genomics of the fungal order Sordariales.</title>
        <authorList>
            <consortium name="Lawrence Berkeley National Laboratory"/>
            <person name="Hensen N."/>
            <person name="Bonometti L."/>
            <person name="Westerberg I."/>
            <person name="Brannstrom I.O."/>
            <person name="Guillou S."/>
            <person name="Cros-Aarteil S."/>
            <person name="Calhoun S."/>
            <person name="Haridas S."/>
            <person name="Kuo A."/>
            <person name="Mondo S."/>
            <person name="Pangilinan J."/>
            <person name="Riley R."/>
            <person name="Labutti K."/>
            <person name="Andreopoulos B."/>
            <person name="Lipzen A."/>
            <person name="Chen C."/>
            <person name="Yanf M."/>
            <person name="Daum C."/>
            <person name="Ng V."/>
            <person name="Clum A."/>
            <person name="Steindorff A."/>
            <person name="Ohm R."/>
            <person name="Martin F."/>
            <person name="Silar P."/>
            <person name="Natvig D."/>
            <person name="Lalanne C."/>
            <person name="Gautier V."/>
            <person name="Ament-Velasquez S.L."/>
            <person name="Kruys A."/>
            <person name="Hutchinson M.I."/>
            <person name="Powell A.J."/>
            <person name="Barry K."/>
            <person name="Miller A.N."/>
            <person name="Grigoriev I.V."/>
            <person name="Debuchy R."/>
            <person name="Gladieux P."/>
            <person name="Thoren M.H."/>
            <person name="Johannesson H."/>
        </authorList>
    </citation>
    <scope>NUCLEOTIDE SEQUENCE</scope>
    <source>
        <strain evidence="2">CBS 307.81</strain>
    </source>
</reference>
<evidence type="ECO:0000313" key="2">
    <source>
        <dbReference type="EMBL" id="KAK0658713.1"/>
    </source>
</evidence>
<dbReference type="EMBL" id="JAULSY010000197">
    <property type="protein sequence ID" value="KAK0658713.1"/>
    <property type="molecule type" value="Genomic_DNA"/>
</dbReference>
<comment type="caution">
    <text evidence="2">The sequence shown here is derived from an EMBL/GenBank/DDBJ whole genome shotgun (WGS) entry which is preliminary data.</text>
</comment>
<name>A0AA39YUB1_9PEZI</name>
<keyword evidence="1" id="KW-0812">Transmembrane</keyword>
<keyword evidence="3" id="KW-1185">Reference proteome</keyword>
<feature type="transmembrane region" description="Helical" evidence="1">
    <location>
        <begin position="6"/>
        <end position="36"/>
    </location>
</feature>
<keyword evidence="1" id="KW-1133">Transmembrane helix</keyword>
<gene>
    <name evidence="2" type="ORF">QBC41DRAFT_385020</name>
</gene>
<accession>A0AA39YUB1</accession>
<proteinExistence type="predicted"/>
<dbReference type="AlphaFoldDB" id="A0AA39YUB1"/>
<protein>
    <submittedName>
        <fullName evidence="2">Uncharacterized protein</fullName>
    </submittedName>
</protein>
<dbReference type="CDD" id="cd00303">
    <property type="entry name" value="retropepsin_like"/>
    <property type="match status" value="1"/>
</dbReference>
<keyword evidence="1" id="KW-0472">Membrane</keyword>